<name>A0A6A7BR81_9PEZI</name>
<keyword evidence="2" id="KW-1185">Reference proteome</keyword>
<reference evidence="1" key="1">
    <citation type="journal article" date="2020" name="Stud. Mycol.">
        <title>101 Dothideomycetes genomes: a test case for predicting lifestyles and emergence of pathogens.</title>
        <authorList>
            <person name="Haridas S."/>
            <person name="Albert R."/>
            <person name="Binder M."/>
            <person name="Bloem J."/>
            <person name="Labutti K."/>
            <person name="Salamov A."/>
            <person name="Andreopoulos B."/>
            <person name="Baker S."/>
            <person name="Barry K."/>
            <person name="Bills G."/>
            <person name="Bluhm B."/>
            <person name="Cannon C."/>
            <person name="Castanera R."/>
            <person name="Culley D."/>
            <person name="Daum C."/>
            <person name="Ezra D."/>
            <person name="Gonzalez J."/>
            <person name="Henrissat B."/>
            <person name="Kuo A."/>
            <person name="Liang C."/>
            <person name="Lipzen A."/>
            <person name="Lutzoni F."/>
            <person name="Magnuson J."/>
            <person name="Mondo S."/>
            <person name="Nolan M."/>
            <person name="Ohm R."/>
            <person name="Pangilinan J."/>
            <person name="Park H.-J."/>
            <person name="Ramirez L."/>
            <person name="Alfaro M."/>
            <person name="Sun H."/>
            <person name="Tritt A."/>
            <person name="Yoshinaga Y."/>
            <person name="Zwiers L.-H."/>
            <person name="Turgeon B."/>
            <person name="Goodwin S."/>
            <person name="Spatafora J."/>
            <person name="Crous P."/>
            <person name="Grigoriev I."/>
        </authorList>
    </citation>
    <scope>NUCLEOTIDE SEQUENCE</scope>
    <source>
        <strain evidence="1">CBS 480.64</strain>
    </source>
</reference>
<gene>
    <name evidence="1" type="ORF">K470DRAFT_260523</name>
</gene>
<protein>
    <submittedName>
        <fullName evidence="1">Uncharacterized protein</fullName>
    </submittedName>
</protein>
<organism evidence="1 2">
    <name type="scientific">Piedraia hortae CBS 480.64</name>
    <dbReference type="NCBI Taxonomy" id="1314780"/>
    <lineage>
        <taxon>Eukaryota</taxon>
        <taxon>Fungi</taxon>
        <taxon>Dikarya</taxon>
        <taxon>Ascomycota</taxon>
        <taxon>Pezizomycotina</taxon>
        <taxon>Dothideomycetes</taxon>
        <taxon>Dothideomycetidae</taxon>
        <taxon>Capnodiales</taxon>
        <taxon>Piedraiaceae</taxon>
        <taxon>Piedraia</taxon>
    </lineage>
</organism>
<accession>A0A6A7BR81</accession>
<dbReference type="AlphaFoldDB" id="A0A6A7BR81"/>
<dbReference type="Proteomes" id="UP000799421">
    <property type="component" value="Unassembled WGS sequence"/>
</dbReference>
<evidence type="ECO:0000313" key="2">
    <source>
        <dbReference type="Proteomes" id="UP000799421"/>
    </source>
</evidence>
<dbReference type="EMBL" id="MU006029">
    <property type="protein sequence ID" value="KAF2857753.1"/>
    <property type="molecule type" value="Genomic_DNA"/>
</dbReference>
<sequence>MPTNDKRPSSSVPAITNLTDERRSYGCPSEKTLSEDMLVACTARMSLSIVVEIYVALLSSTTSTLPFSGTGGKALCRSWKELPFSDCTPEMRADISP</sequence>
<proteinExistence type="predicted"/>
<evidence type="ECO:0000313" key="1">
    <source>
        <dbReference type="EMBL" id="KAF2857753.1"/>
    </source>
</evidence>